<sequence>MIKIGKHGMCHVKTLGSLREQFQEEEKMIDYLKMDVEGSEWPSLEAMFKEGFLTKYVKQIGIEYHSYGIKKSPKRFLAILAKLEELGFRKWNVHWNMHCLRKKKNTLSITFCTEVYYVNINILKRV</sequence>
<gene>
    <name evidence="2" type="ORF">LSH36_260g01080</name>
</gene>
<dbReference type="InterPro" id="IPR029063">
    <property type="entry name" value="SAM-dependent_MTases_sf"/>
</dbReference>
<dbReference type="Gene3D" id="3.40.50.150">
    <property type="entry name" value="Vaccinia Virus protein VP39"/>
    <property type="match status" value="1"/>
</dbReference>
<reference evidence="2" key="1">
    <citation type="journal article" date="2023" name="Mol. Biol. Evol.">
        <title>Third-Generation Sequencing Reveals the Adaptive Role of the Epigenome in Three Deep-Sea Polychaetes.</title>
        <authorList>
            <person name="Perez M."/>
            <person name="Aroh O."/>
            <person name="Sun Y."/>
            <person name="Lan Y."/>
            <person name="Juniper S.K."/>
            <person name="Young C.R."/>
            <person name="Angers B."/>
            <person name="Qian P.Y."/>
        </authorList>
    </citation>
    <scope>NUCLEOTIDE SEQUENCE</scope>
    <source>
        <strain evidence="2">P08H-3</strain>
    </source>
</reference>
<protein>
    <recommendedName>
        <fullName evidence="1">Methyltransferase FkbM domain-containing protein</fullName>
    </recommendedName>
</protein>
<evidence type="ECO:0000313" key="3">
    <source>
        <dbReference type="Proteomes" id="UP001208570"/>
    </source>
</evidence>
<dbReference type="PANTHER" id="PTHR32026">
    <property type="entry name" value="METHYLTRANSFERASE-LIKE PROTEIN 24"/>
    <property type="match status" value="1"/>
</dbReference>
<feature type="domain" description="Methyltransferase FkbM" evidence="1">
    <location>
        <begin position="14"/>
        <end position="89"/>
    </location>
</feature>
<name>A0AAD9JLJ3_9ANNE</name>
<dbReference type="InterPro" id="IPR026913">
    <property type="entry name" value="METTL24"/>
</dbReference>
<dbReference type="Pfam" id="PF05050">
    <property type="entry name" value="Methyltransf_21"/>
    <property type="match status" value="1"/>
</dbReference>
<organism evidence="2 3">
    <name type="scientific">Paralvinella palmiformis</name>
    <dbReference type="NCBI Taxonomy" id="53620"/>
    <lineage>
        <taxon>Eukaryota</taxon>
        <taxon>Metazoa</taxon>
        <taxon>Spiralia</taxon>
        <taxon>Lophotrochozoa</taxon>
        <taxon>Annelida</taxon>
        <taxon>Polychaeta</taxon>
        <taxon>Sedentaria</taxon>
        <taxon>Canalipalpata</taxon>
        <taxon>Terebellida</taxon>
        <taxon>Terebelliformia</taxon>
        <taxon>Alvinellidae</taxon>
        <taxon>Paralvinella</taxon>
    </lineage>
</organism>
<accession>A0AAD9JLJ3</accession>
<dbReference type="InterPro" id="IPR006342">
    <property type="entry name" value="FkbM_mtfrase"/>
</dbReference>
<keyword evidence="3" id="KW-1185">Reference proteome</keyword>
<evidence type="ECO:0000313" key="2">
    <source>
        <dbReference type="EMBL" id="KAK2154685.1"/>
    </source>
</evidence>
<dbReference type="SUPFAM" id="SSF53335">
    <property type="entry name" value="S-adenosyl-L-methionine-dependent methyltransferases"/>
    <property type="match status" value="1"/>
</dbReference>
<dbReference type="AlphaFoldDB" id="A0AAD9JLJ3"/>
<evidence type="ECO:0000259" key="1">
    <source>
        <dbReference type="Pfam" id="PF05050"/>
    </source>
</evidence>
<dbReference type="EMBL" id="JAODUP010000260">
    <property type="protein sequence ID" value="KAK2154685.1"/>
    <property type="molecule type" value="Genomic_DNA"/>
</dbReference>
<dbReference type="Proteomes" id="UP001208570">
    <property type="component" value="Unassembled WGS sequence"/>
</dbReference>
<proteinExistence type="predicted"/>
<dbReference type="PANTHER" id="PTHR32026:SF10">
    <property type="entry name" value="METHYLTRANSFERASE-LIKE PROTEIN 24-RELATED"/>
    <property type="match status" value="1"/>
</dbReference>
<comment type="caution">
    <text evidence="2">The sequence shown here is derived from an EMBL/GenBank/DDBJ whole genome shotgun (WGS) entry which is preliminary data.</text>
</comment>